<accession>A0A381PSH1</accession>
<name>A0A381PSH1_9ZZZZ</name>
<dbReference type="NCBIfam" id="NF001381">
    <property type="entry name" value="PRK00279.1-3"/>
    <property type="match status" value="1"/>
</dbReference>
<dbReference type="AlphaFoldDB" id="A0A381PSH1"/>
<dbReference type="InterPro" id="IPR033690">
    <property type="entry name" value="Adenylat_kinase_CS"/>
</dbReference>
<gene>
    <name evidence="5" type="ORF">METZ01_LOCUS22448</name>
</gene>
<evidence type="ECO:0000256" key="3">
    <source>
        <dbReference type="ARBA" id="ARBA00022777"/>
    </source>
</evidence>
<dbReference type="PANTHER" id="PTHR23359">
    <property type="entry name" value="NUCLEOTIDE KINASE"/>
    <property type="match status" value="1"/>
</dbReference>
<protein>
    <recommendedName>
        <fullName evidence="4">Adenylate kinase active site lid domain-containing protein</fullName>
    </recommendedName>
</protein>
<keyword evidence="1" id="KW-0808">Transferase</keyword>
<organism evidence="5">
    <name type="scientific">marine metagenome</name>
    <dbReference type="NCBI Taxonomy" id="408172"/>
    <lineage>
        <taxon>unclassified sequences</taxon>
        <taxon>metagenomes</taxon>
        <taxon>ecological metagenomes</taxon>
    </lineage>
</organism>
<evidence type="ECO:0000259" key="4">
    <source>
        <dbReference type="Pfam" id="PF05191"/>
    </source>
</evidence>
<dbReference type="InterPro" id="IPR006259">
    <property type="entry name" value="Adenyl_kin_sub"/>
</dbReference>
<sequence length="214" mass="23644">MHIILLGPPGSGKGTQAQNITSEYGYIQLSTGDMLRAASSSGSKIGLELKAVIDGGNLVSDEIVVGIVEERIFQNDCAVGYMLDGFPRNKEQAKKLDAMLAGQNQKIDIVLRLLLKDEVVVRRIAGRRFHVESGRSYHVEFYPPEIAGKDDLTGEPLIQRADDNEEIVQSRLDIYHEQTEPLVKYYEEKGVLVSIDGLGTPDEIFAKIKTALDQ</sequence>
<dbReference type="Pfam" id="PF05191">
    <property type="entry name" value="ADK_lid"/>
    <property type="match status" value="1"/>
</dbReference>
<dbReference type="Gene3D" id="3.40.50.300">
    <property type="entry name" value="P-loop containing nucleotide triphosphate hydrolases"/>
    <property type="match status" value="1"/>
</dbReference>
<evidence type="ECO:0000256" key="2">
    <source>
        <dbReference type="ARBA" id="ARBA00022741"/>
    </source>
</evidence>
<dbReference type="NCBIfam" id="TIGR01351">
    <property type="entry name" value="adk"/>
    <property type="match status" value="1"/>
</dbReference>
<evidence type="ECO:0000256" key="1">
    <source>
        <dbReference type="ARBA" id="ARBA00022679"/>
    </source>
</evidence>
<dbReference type="HAMAP" id="MF_00235">
    <property type="entry name" value="Adenylate_kinase_Adk"/>
    <property type="match status" value="1"/>
</dbReference>
<dbReference type="InterPro" id="IPR027417">
    <property type="entry name" value="P-loop_NTPase"/>
</dbReference>
<dbReference type="CDD" id="cd01428">
    <property type="entry name" value="ADK"/>
    <property type="match status" value="1"/>
</dbReference>
<dbReference type="GO" id="GO:0004017">
    <property type="term" value="F:AMP kinase activity"/>
    <property type="evidence" value="ECO:0007669"/>
    <property type="project" value="InterPro"/>
</dbReference>
<dbReference type="Pfam" id="PF00406">
    <property type="entry name" value="ADK"/>
    <property type="match status" value="1"/>
</dbReference>
<proteinExistence type="inferred from homology"/>
<dbReference type="FunFam" id="3.40.50.300:FF:000106">
    <property type="entry name" value="Adenylate kinase mitochondrial"/>
    <property type="match status" value="1"/>
</dbReference>
<dbReference type="SUPFAM" id="SSF52540">
    <property type="entry name" value="P-loop containing nucleoside triphosphate hydrolases"/>
    <property type="match status" value="1"/>
</dbReference>
<dbReference type="NCBIfam" id="NF001380">
    <property type="entry name" value="PRK00279.1-2"/>
    <property type="match status" value="1"/>
</dbReference>
<dbReference type="GO" id="GO:0005524">
    <property type="term" value="F:ATP binding"/>
    <property type="evidence" value="ECO:0007669"/>
    <property type="project" value="InterPro"/>
</dbReference>
<dbReference type="EMBL" id="UINC01001066">
    <property type="protein sequence ID" value="SUZ69594.1"/>
    <property type="molecule type" value="Genomic_DNA"/>
</dbReference>
<dbReference type="PRINTS" id="PR00094">
    <property type="entry name" value="ADENYLTKNASE"/>
</dbReference>
<reference evidence="5" key="1">
    <citation type="submission" date="2018-05" db="EMBL/GenBank/DDBJ databases">
        <authorList>
            <person name="Lanie J.A."/>
            <person name="Ng W.-L."/>
            <person name="Kazmierczak K.M."/>
            <person name="Andrzejewski T.M."/>
            <person name="Davidsen T.M."/>
            <person name="Wayne K.J."/>
            <person name="Tettelin H."/>
            <person name="Glass J.I."/>
            <person name="Rusch D."/>
            <person name="Podicherti R."/>
            <person name="Tsui H.-C.T."/>
            <person name="Winkler M.E."/>
        </authorList>
    </citation>
    <scope>NUCLEOTIDE SEQUENCE</scope>
</reference>
<dbReference type="InterPro" id="IPR007862">
    <property type="entry name" value="Adenylate_kinase_lid-dom"/>
</dbReference>
<dbReference type="PROSITE" id="PS00113">
    <property type="entry name" value="ADENYLATE_KINASE"/>
    <property type="match status" value="1"/>
</dbReference>
<dbReference type="InterPro" id="IPR000850">
    <property type="entry name" value="Adenylat/UMP-CMP_kin"/>
</dbReference>
<dbReference type="NCBIfam" id="NF011100">
    <property type="entry name" value="PRK14527.1"/>
    <property type="match status" value="1"/>
</dbReference>
<evidence type="ECO:0000313" key="5">
    <source>
        <dbReference type="EMBL" id="SUZ69594.1"/>
    </source>
</evidence>
<keyword evidence="3" id="KW-0418">Kinase</keyword>
<keyword evidence="2" id="KW-0547">Nucleotide-binding</keyword>
<feature type="domain" description="Adenylate kinase active site lid" evidence="4">
    <location>
        <begin position="127"/>
        <end position="162"/>
    </location>
</feature>